<dbReference type="GO" id="GO:0008239">
    <property type="term" value="F:dipeptidyl-peptidase activity"/>
    <property type="evidence" value="ECO:0007669"/>
    <property type="project" value="InterPro"/>
</dbReference>
<dbReference type="InterPro" id="IPR008979">
    <property type="entry name" value="Galactose-bd-like_sf"/>
</dbReference>
<comment type="caution">
    <text evidence="2">The sequence shown here is derived from an EMBL/GenBank/DDBJ whole genome shotgun (WGS) entry which is preliminary data.</text>
</comment>
<dbReference type="GeneID" id="87917910"/>
<dbReference type="Gene3D" id="2.60.120.260">
    <property type="entry name" value="Galactose-binding domain-like"/>
    <property type="match status" value="1"/>
</dbReference>
<dbReference type="RefSeq" id="XP_062757189.1">
    <property type="nucleotide sequence ID" value="XM_062898005.1"/>
</dbReference>
<dbReference type="InterPro" id="IPR013736">
    <property type="entry name" value="Xaa-Pro_dipept_C"/>
</dbReference>
<evidence type="ECO:0000259" key="1">
    <source>
        <dbReference type="SMART" id="SM00939"/>
    </source>
</evidence>
<dbReference type="EMBL" id="JAWRVG010000011">
    <property type="protein sequence ID" value="KAK4077354.1"/>
    <property type="molecule type" value="Genomic_DNA"/>
</dbReference>
<gene>
    <name evidence="2" type="ORF">Triagg1_3686</name>
</gene>
<keyword evidence="3" id="KW-1185">Reference proteome</keyword>
<reference evidence="2" key="1">
    <citation type="submission" date="2023-11" db="EMBL/GenBank/DDBJ databases">
        <title>The genome sequences of three competitors of mushroom-forming fungi.</title>
        <authorList>
            <person name="Beijen E."/>
            <person name="Ohm R.A."/>
        </authorList>
    </citation>
    <scope>NUCLEOTIDE SEQUENCE</scope>
    <source>
        <strain evidence="2">CBS 100526</strain>
    </source>
</reference>
<dbReference type="Proteomes" id="UP001273209">
    <property type="component" value="Unassembled WGS sequence"/>
</dbReference>
<organism evidence="2 3">
    <name type="scientific">Trichoderma aggressivum f. europaeum</name>
    <dbReference type="NCBI Taxonomy" id="173218"/>
    <lineage>
        <taxon>Eukaryota</taxon>
        <taxon>Fungi</taxon>
        <taxon>Dikarya</taxon>
        <taxon>Ascomycota</taxon>
        <taxon>Pezizomycotina</taxon>
        <taxon>Sordariomycetes</taxon>
        <taxon>Hypocreomycetidae</taxon>
        <taxon>Hypocreales</taxon>
        <taxon>Hypocreaceae</taxon>
        <taxon>Trichoderma</taxon>
    </lineage>
</organism>
<dbReference type="AlphaFoldDB" id="A0AAE1M1U9"/>
<evidence type="ECO:0000313" key="3">
    <source>
        <dbReference type="Proteomes" id="UP001273209"/>
    </source>
</evidence>
<dbReference type="SMART" id="SM00939">
    <property type="entry name" value="PepX_C"/>
    <property type="match status" value="1"/>
</dbReference>
<dbReference type="Pfam" id="PF08530">
    <property type="entry name" value="PepX_C"/>
    <property type="match status" value="1"/>
</dbReference>
<name>A0AAE1M1U9_9HYPO</name>
<sequence>MAKLQSKVPELLGGRFDDRPLQGRFFYQDGEILSFSIGKLSLGSAVGGSLTLATLRDSVTELGNSNLTLPETVNQARFVQSLAVERDLRNGVSIDDTMRDIVNRHADGISFTSDIDAFEQSPAIRAVFSELGEPQEGVAEYSADVEDGNEAMPMAVFESAPLEEDLELVGRFRATLWVSSTTSDADVFVALRIMDGEREVPHRTTTERPWHTHRREDAQPLVPGEVVKIDVEIMPATGRVLKGHRLLVEISPVEGPGCPPGWEREYDASYHAGATNRILTGGSFPSSITISVAPREDLQMPLGAIAGFC</sequence>
<protein>
    <recommendedName>
        <fullName evidence="1">Xaa-Pro dipeptidyl-peptidase C-terminal domain-containing protein</fullName>
    </recommendedName>
</protein>
<evidence type="ECO:0000313" key="2">
    <source>
        <dbReference type="EMBL" id="KAK4077354.1"/>
    </source>
</evidence>
<feature type="domain" description="Xaa-Pro dipeptidyl-peptidase C-terminal" evidence="1">
    <location>
        <begin position="76"/>
        <end position="289"/>
    </location>
</feature>
<proteinExistence type="predicted"/>
<accession>A0AAE1M1U9</accession>
<dbReference type="SUPFAM" id="SSF49785">
    <property type="entry name" value="Galactose-binding domain-like"/>
    <property type="match status" value="1"/>
</dbReference>